<evidence type="ECO:0000313" key="2">
    <source>
        <dbReference type="EMBL" id="TNC25338.1"/>
    </source>
</evidence>
<evidence type="ECO:0000313" key="3">
    <source>
        <dbReference type="Proteomes" id="UP000305546"/>
    </source>
</evidence>
<dbReference type="InterPro" id="IPR050471">
    <property type="entry name" value="AB_hydrolase"/>
</dbReference>
<dbReference type="PANTHER" id="PTHR43433:SF5">
    <property type="entry name" value="AB HYDROLASE-1 DOMAIN-CONTAINING PROTEIN"/>
    <property type="match status" value="1"/>
</dbReference>
<keyword evidence="3" id="KW-1185">Reference proteome</keyword>
<dbReference type="InterPro" id="IPR029058">
    <property type="entry name" value="AB_hydrolase_fold"/>
</dbReference>
<comment type="caution">
    <text evidence="2">The sequence shown here is derived from an EMBL/GenBank/DDBJ whole genome shotgun (WGS) entry which is preliminary data.</text>
</comment>
<dbReference type="OrthoDB" id="495620at2"/>
<reference evidence="2 3" key="1">
    <citation type="submission" date="2019-06" db="EMBL/GenBank/DDBJ databases">
        <title>Amycolatopsis alkalitolerans sp. nov., isolated from Gastrodia elata Blume.</title>
        <authorList>
            <person name="Narsing Rao M.P."/>
            <person name="Li W.J."/>
        </authorList>
    </citation>
    <scope>NUCLEOTIDE SEQUENCE [LARGE SCALE GENOMIC DNA]</scope>
    <source>
        <strain evidence="2 3">SYSUP0005</strain>
    </source>
</reference>
<dbReference type="AlphaFoldDB" id="A0A5C4M2W2"/>
<dbReference type="PANTHER" id="PTHR43433">
    <property type="entry name" value="HYDROLASE, ALPHA/BETA FOLD FAMILY PROTEIN"/>
    <property type="match status" value="1"/>
</dbReference>
<gene>
    <name evidence="2" type="ORF">FG385_14645</name>
</gene>
<proteinExistence type="predicted"/>
<dbReference type="RefSeq" id="WP_139097275.1">
    <property type="nucleotide sequence ID" value="NZ_VDFW01000011.1"/>
</dbReference>
<keyword evidence="2" id="KW-0378">Hydrolase</keyword>
<feature type="domain" description="AB hydrolase-1" evidence="1">
    <location>
        <begin position="20"/>
        <end position="260"/>
    </location>
</feature>
<dbReference type="Proteomes" id="UP000305546">
    <property type="component" value="Unassembled WGS sequence"/>
</dbReference>
<dbReference type="InterPro" id="IPR000073">
    <property type="entry name" value="AB_hydrolase_1"/>
</dbReference>
<dbReference type="EMBL" id="VDFW01000011">
    <property type="protein sequence ID" value="TNC25338.1"/>
    <property type="molecule type" value="Genomic_DNA"/>
</dbReference>
<dbReference type="GO" id="GO:0016787">
    <property type="term" value="F:hydrolase activity"/>
    <property type="evidence" value="ECO:0007669"/>
    <property type="project" value="UniProtKB-KW"/>
</dbReference>
<organism evidence="2 3">
    <name type="scientific">Amycolatopsis alkalitolerans</name>
    <dbReference type="NCBI Taxonomy" id="2547244"/>
    <lineage>
        <taxon>Bacteria</taxon>
        <taxon>Bacillati</taxon>
        <taxon>Actinomycetota</taxon>
        <taxon>Actinomycetes</taxon>
        <taxon>Pseudonocardiales</taxon>
        <taxon>Pseudonocardiaceae</taxon>
        <taxon>Amycolatopsis</taxon>
    </lineage>
</organism>
<sequence length="274" mass="30074">MPKVRVNGVDLSYEVRGSGPPVVLVAGTGYPGASWPARFLDALSRAHRVLTFDHRGTGASQDSDGPYSTRMLAEDALGLVDRVFGTSADVVGHSMGGRVAQWMALDAPASVRSLVLAATGAGPLPGTSRHETGLPPATVERMVEAGYERFIRDSQRNHFFTDSFAGQRPEEVDRLFSSWWSHRPSLRCYLKHVLARQQHDTVARLTDIRQPALVLVGEADTALMGTYSHLEQSHYLATALPRATLKVLPGLKHGLFWEAPRESARAVMSWLEHR</sequence>
<dbReference type="SUPFAM" id="SSF53474">
    <property type="entry name" value="alpha/beta-Hydrolases"/>
    <property type="match status" value="1"/>
</dbReference>
<dbReference type="Gene3D" id="3.40.50.1820">
    <property type="entry name" value="alpha/beta hydrolase"/>
    <property type="match status" value="1"/>
</dbReference>
<accession>A0A5C4M2W2</accession>
<dbReference type="Pfam" id="PF00561">
    <property type="entry name" value="Abhydrolase_1"/>
    <property type="match status" value="1"/>
</dbReference>
<protein>
    <submittedName>
        <fullName evidence="2">Alpha/beta hydrolase</fullName>
    </submittedName>
</protein>
<name>A0A5C4M2W2_9PSEU</name>
<dbReference type="PRINTS" id="PR00111">
    <property type="entry name" value="ABHYDROLASE"/>
</dbReference>
<evidence type="ECO:0000259" key="1">
    <source>
        <dbReference type="Pfam" id="PF00561"/>
    </source>
</evidence>